<reference evidence="1 2" key="1">
    <citation type="journal article" date="2021" name="BMC Biol.">
        <title>Horizontally acquired antibacterial genes associated with adaptive radiation of ladybird beetles.</title>
        <authorList>
            <person name="Li H.S."/>
            <person name="Tang X.F."/>
            <person name="Huang Y.H."/>
            <person name="Xu Z.Y."/>
            <person name="Chen M.L."/>
            <person name="Du X.Y."/>
            <person name="Qiu B.Y."/>
            <person name="Chen P.T."/>
            <person name="Zhang W."/>
            <person name="Slipinski A."/>
            <person name="Escalona H.E."/>
            <person name="Waterhouse R.M."/>
            <person name="Zwick A."/>
            <person name="Pang H."/>
        </authorList>
    </citation>
    <scope>NUCLEOTIDE SEQUENCE [LARGE SCALE GENOMIC DNA]</scope>
    <source>
        <strain evidence="1">SYSU2018</strain>
    </source>
</reference>
<gene>
    <name evidence="1" type="ORF">HHI36_008591</name>
</gene>
<comment type="caution">
    <text evidence="1">The sequence shown here is derived from an EMBL/GenBank/DDBJ whole genome shotgun (WGS) entry which is preliminary data.</text>
</comment>
<sequence>MNAKLSTVEKLNSTQYRDEIVQEAVDRMSRSKNIIIRGAPEIAADNTQRKIHDSAIVKKVLETV</sequence>
<dbReference type="Proteomes" id="UP001516400">
    <property type="component" value="Unassembled WGS sequence"/>
</dbReference>
<organism evidence="1 2">
    <name type="scientific">Cryptolaemus montrouzieri</name>
    <dbReference type="NCBI Taxonomy" id="559131"/>
    <lineage>
        <taxon>Eukaryota</taxon>
        <taxon>Metazoa</taxon>
        <taxon>Ecdysozoa</taxon>
        <taxon>Arthropoda</taxon>
        <taxon>Hexapoda</taxon>
        <taxon>Insecta</taxon>
        <taxon>Pterygota</taxon>
        <taxon>Neoptera</taxon>
        <taxon>Endopterygota</taxon>
        <taxon>Coleoptera</taxon>
        <taxon>Polyphaga</taxon>
        <taxon>Cucujiformia</taxon>
        <taxon>Coccinelloidea</taxon>
        <taxon>Coccinellidae</taxon>
        <taxon>Scymninae</taxon>
        <taxon>Scymnini</taxon>
        <taxon>Cryptolaemus</taxon>
    </lineage>
</organism>
<dbReference type="AlphaFoldDB" id="A0ABD2MTE3"/>
<protein>
    <submittedName>
        <fullName evidence="1">Uncharacterized protein</fullName>
    </submittedName>
</protein>
<proteinExistence type="predicted"/>
<dbReference type="EMBL" id="JABFTP020000021">
    <property type="protein sequence ID" value="KAL3269525.1"/>
    <property type="molecule type" value="Genomic_DNA"/>
</dbReference>
<feature type="non-terminal residue" evidence="1">
    <location>
        <position position="64"/>
    </location>
</feature>
<evidence type="ECO:0000313" key="1">
    <source>
        <dbReference type="EMBL" id="KAL3269525.1"/>
    </source>
</evidence>
<evidence type="ECO:0000313" key="2">
    <source>
        <dbReference type="Proteomes" id="UP001516400"/>
    </source>
</evidence>
<keyword evidence="2" id="KW-1185">Reference proteome</keyword>
<accession>A0ABD2MTE3</accession>
<name>A0ABD2MTE3_9CUCU</name>